<evidence type="ECO:0000313" key="13">
    <source>
        <dbReference type="Proteomes" id="UP001218071"/>
    </source>
</evidence>
<keyword evidence="12" id="KW-0121">Carboxypeptidase</keyword>
<dbReference type="SUPFAM" id="SSF56601">
    <property type="entry name" value="beta-lactamase/transpeptidase-like"/>
    <property type="match status" value="1"/>
</dbReference>
<evidence type="ECO:0000256" key="6">
    <source>
        <dbReference type="ARBA" id="ARBA00023316"/>
    </source>
</evidence>
<feature type="compositionally biased region" description="Polar residues" evidence="8">
    <location>
        <begin position="78"/>
        <end position="87"/>
    </location>
</feature>
<keyword evidence="6" id="KW-0961">Cell wall biogenesis/degradation</keyword>
<dbReference type="RefSeq" id="WP_052333813.1">
    <property type="nucleotide sequence ID" value="NZ_CBYN010000063.1"/>
</dbReference>
<feature type="signal peptide" evidence="10">
    <location>
        <begin position="1"/>
        <end position="25"/>
    </location>
</feature>
<evidence type="ECO:0000256" key="9">
    <source>
        <dbReference type="SAM" id="Phobius"/>
    </source>
</evidence>
<evidence type="ECO:0000256" key="1">
    <source>
        <dbReference type="ARBA" id="ARBA00007164"/>
    </source>
</evidence>
<keyword evidence="5" id="KW-0573">Peptidoglycan synthesis</keyword>
<dbReference type="InterPro" id="IPR012338">
    <property type="entry name" value="Beta-lactam/transpept-like"/>
</dbReference>
<dbReference type="EC" id="3.4.16.4" evidence="12"/>
<feature type="compositionally biased region" description="Low complexity" evidence="8">
    <location>
        <begin position="26"/>
        <end position="45"/>
    </location>
</feature>
<dbReference type="PANTHER" id="PTHR21581">
    <property type="entry name" value="D-ALANYL-D-ALANINE CARBOXYPEPTIDASE"/>
    <property type="match status" value="1"/>
</dbReference>
<accession>A0ABY7UHR0</accession>
<keyword evidence="3 12" id="KW-0378">Hydrolase</keyword>
<feature type="domain" description="Peptidase S11 D-alanyl-D-alanine carboxypeptidase A N-terminal" evidence="11">
    <location>
        <begin position="112"/>
        <end position="332"/>
    </location>
</feature>
<sequence>MKRAGIAAAVASISVGVCVTTVAQAQDAEETATTTTTQTSAAPTTGYYDDAGSWVPPSRGRAPDTDACPQATWPPEPVSTSERSASSPLPLPVTYDGPCGVTAADGYKVPDGVVASAWLVADLDSGEVVAMKDPHGRYRPASIIKVLLALTVIDELPLDQKVPVSAESANQEGSRAGIGEGGDYTVKDLLHGLILSSGNDCAHALAQALGGDEVTLLKVNELAKKLGMTDTRATSYSGLDSPGMSTSAWDMGLAYRAAFANPTFADIADTEHYPFPGFGEEPAFELWNDNKLYLNDPDGIGGKTGYTDDANHTFVGAVNHDGRRLVAVVLDTAAYDHRAWEQAQMLLHEAYGVRSSVATLEAASATTTAPLTTEAAPSPTPSAGAGSESGSGEGTAWKSWWAYLIVAGVLALAAVVAALSLGTGAKRRRRR</sequence>
<name>A0ABY7UHR0_9CORY</name>
<evidence type="ECO:0000259" key="11">
    <source>
        <dbReference type="Pfam" id="PF00768"/>
    </source>
</evidence>
<comment type="similarity">
    <text evidence="1 7">Belongs to the peptidase S11 family.</text>
</comment>
<evidence type="ECO:0000256" key="4">
    <source>
        <dbReference type="ARBA" id="ARBA00022960"/>
    </source>
</evidence>
<feature type="region of interest" description="Disordered" evidence="8">
    <location>
        <begin position="367"/>
        <end position="391"/>
    </location>
</feature>
<dbReference type="EMBL" id="CP063194">
    <property type="protein sequence ID" value="WCZ38147.1"/>
    <property type="molecule type" value="Genomic_DNA"/>
</dbReference>
<organism evidence="12 13">
    <name type="scientific">Corynebacterium jeddahense</name>
    <dbReference type="NCBI Taxonomy" id="1414719"/>
    <lineage>
        <taxon>Bacteria</taxon>
        <taxon>Bacillati</taxon>
        <taxon>Actinomycetota</taxon>
        <taxon>Actinomycetes</taxon>
        <taxon>Mycobacteriales</taxon>
        <taxon>Corynebacteriaceae</taxon>
        <taxon>Corynebacterium</taxon>
    </lineage>
</organism>
<evidence type="ECO:0000256" key="10">
    <source>
        <dbReference type="SAM" id="SignalP"/>
    </source>
</evidence>
<keyword evidence="4" id="KW-0133">Cell shape</keyword>
<evidence type="ECO:0000256" key="8">
    <source>
        <dbReference type="SAM" id="MobiDB-lite"/>
    </source>
</evidence>
<reference evidence="12 13" key="1">
    <citation type="submission" date="2020-10" db="EMBL/GenBank/DDBJ databases">
        <title>Complete genome sequence of Corynebacterium jeddahense DSM 45997, type strain of Corynebacterium jeddahense.</title>
        <authorList>
            <person name="Busche T."/>
            <person name="Kalinowski J."/>
            <person name="Ruckert C."/>
        </authorList>
    </citation>
    <scope>NUCLEOTIDE SEQUENCE [LARGE SCALE GENOMIC DNA]</scope>
    <source>
        <strain evidence="12 13">DSM 45997</strain>
    </source>
</reference>
<proteinExistence type="inferred from homology"/>
<feature type="chain" id="PRO_5045268799" evidence="10">
    <location>
        <begin position="26"/>
        <end position="431"/>
    </location>
</feature>
<dbReference type="Proteomes" id="UP001218071">
    <property type="component" value="Chromosome"/>
</dbReference>
<feature type="compositionally biased region" description="Low complexity" evidence="8">
    <location>
        <begin position="367"/>
        <end position="386"/>
    </location>
</feature>
<evidence type="ECO:0000256" key="2">
    <source>
        <dbReference type="ARBA" id="ARBA00022729"/>
    </source>
</evidence>
<feature type="transmembrane region" description="Helical" evidence="9">
    <location>
        <begin position="400"/>
        <end position="421"/>
    </location>
</feature>
<keyword evidence="12" id="KW-0645">Protease</keyword>
<evidence type="ECO:0000313" key="12">
    <source>
        <dbReference type="EMBL" id="WCZ38147.1"/>
    </source>
</evidence>
<keyword evidence="13" id="KW-1185">Reference proteome</keyword>
<gene>
    <name evidence="12" type="primary">dacB</name>
    <name evidence="12" type="ORF">CJEDD_02630</name>
</gene>
<dbReference type="PRINTS" id="PR00725">
    <property type="entry name" value="DADACBPTASE1"/>
</dbReference>
<evidence type="ECO:0000256" key="5">
    <source>
        <dbReference type="ARBA" id="ARBA00022984"/>
    </source>
</evidence>
<keyword evidence="9" id="KW-0472">Membrane</keyword>
<keyword evidence="9" id="KW-1133">Transmembrane helix</keyword>
<protein>
    <submittedName>
        <fullName evidence="12">D-alanyl-D-alanine carboxypeptidase DacB</fullName>
        <ecNumber evidence="12">3.4.16.4</ecNumber>
    </submittedName>
</protein>
<feature type="region of interest" description="Disordered" evidence="8">
    <location>
        <begin position="26"/>
        <end position="91"/>
    </location>
</feature>
<evidence type="ECO:0000256" key="3">
    <source>
        <dbReference type="ARBA" id="ARBA00022801"/>
    </source>
</evidence>
<keyword evidence="9" id="KW-0812">Transmembrane</keyword>
<keyword evidence="2 10" id="KW-0732">Signal</keyword>
<dbReference type="PANTHER" id="PTHR21581:SF33">
    <property type="entry name" value="D-ALANYL-D-ALANINE CARBOXYPEPTIDASE DACB"/>
    <property type="match status" value="1"/>
</dbReference>
<dbReference type="InterPro" id="IPR001967">
    <property type="entry name" value="Peptidase_S11_N"/>
</dbReference>
<dbReference type="GO" id="GO:0009002">
    <property type="term" value="F:serine-type D-Ala-D-Ala carboxypeptidase activity"/>
    <property type="evidence" value="ECO:0007669"/>
    <property type="project" value="UniProtKB-EC"/>
</dbReference>
<dbReference type="InterPro" id="IPR018044">
    <property type="entry name" value="Peptidase_S11"/>
</dbReference>
<dbReference type="Gene3D" id="3.40.710.10">
    <property type="entry name" value="DD-peptidase/beta-lactamase superfamily"/>
    <property type="match status" value="1"/>
</dbReference>
<evidence type="ECO:0000256" key="7">
    <source>
        <dbReference type="RuleBase" id="RU004016"/>
    </source>
</evidence>
<dbReference type="Pfam" id="PF00768">
    <property type="entry name" value="Peptidase_S11"/>
    <property type="match status" value="1"/>
</dbReference>